<evidence type="ECO:0000259" key="2">
    <source>
        <dbReference type="PROSITE" id="PS50110"/>
    </source>
</evidence>
<keyword evidence="3" id="KW-0238">DNA-binding</keyword>
<dbReference type="PROSITE" id="PS50110">
    <property type="entry name" value="RESPONSE_REGULATORY"/>
    <property type="match status" value="1"/>
</dbReference>
<dbReference type="GO" id="GO:0000160">
    <property type="term" value="P:phosphorelay signal transduction system"/>
    <property type="evidence" value="ECO:0007669"/>
    <property type="project" value="InterPro"/>
</dbReference>
<dbReference type="EMBL" id="JACICY010000011">
    <property type="protein sequence ID" value="MBB3862247.1"/>
    <property type="molecule type" value="Genomic_DNA"/>
</dbReference>
<dbReference type="InterPro" id="IPR011006">
    <property type="entry name" value="CheY-like_superfamily"/>
</dbReference>
<name>A0A7W6EXC4_9SPHN</name>
<proteinExistence type="predicted"/>
<comment type="caution">
    <text evidence="3">The sequence shown here is derived from an EMBL/GenBank/DDBJ whole genome shotgun (WGS) entry which is preliminary data.</text>
</comment>
<dbReference type="AlphaFoldDB" id="A0A7W6EXC4"/>
<evidence type="ECO:0000256" key="1">
    <source>
        <dbReference type="PROSITE-ProRule" id="PRU00169"/>
    </source>
</evidence>
<evidence type="ECO:0000313" key="4">
    <source>
        <dbReference type="Proteomes" id="UP000562395"/>
    </source>
</evidence>
<dbReference type="GO" id="GO:0003677">
    <property type="term" value="F:DNA binding"/>
    <property type="evidence" value="ECO:0007669"/>
    <property type="project" value="UniProtKB-KW"/>
</dbReference>
<protein>
    <submittedName>
        <fullName evidence="3">DNA-binding response OmpR family regulator</fullName>
    </submittedName>
</protein>
<keyword evidence="4" id="KW-1185">Reference proteome</keyword>
<keyword evidence="1" id="KW-0597">Phosphoprotein</keyword>
<evidence type="ECO:0000313" key="3">
    <source>
        <dbReference type="EMBL" id="MBB3862247.1"/>
    </source>
</evidence>
<reference evidence="3 4" key="1">
    <citation type="submission" date="2020-08" db="EMBL/GenBank/DDBJ databases">
        <title>Genomic Encyclopedia of Type Strains, Phase IV (KMG-IV): sequencing the most valuable type-strain genomes for metagenomic binning, comparative biology and taxonomic classification.</title>
        <authorList>
            <person name="Goeker M."/>
        </authorList>
    </citation>
    <scope>NUCLEOTIDE SEQUENCE [LARGE SCALE GENOMIC DNA]</scope>
    <source>
        <strain evidence="3 4">DSM 14552</strain>
    </source>
</reference>
<accession>A0A7W6EXC4</accession>
<feature type="modified residue" description="4-aspartylphosphate" evidence="1">
    <location>
        <position position="38"/>
    </location>
</feature>
<dbReference type="Proteomes" id="UP000562395">
    <property type="component" value="Unassembled WGS sequence"/>
</dbReference>
<sequence>MAIEDALQERGVSVAVASTLAGAIDLVAARVPAAALLDIHLPDGESLDLASRLYGAGCAIAISSAFDADAIPADFGFAVQFRKPVSPEVLAEWASGVIG</sequence>
<dbReference type="InterPro" id="IPR001789">
    <property type="entry name" value="Sig_transdc_resp-reg_receiver"/>
</dbReference>
<dbReference type="Gene3D" id="3.40.50.2300">
    <property type="match status" value="1"/>
</dbReference>
<dbReference type="SUPFAM" id="SSF52172">
    <property type="entry name" value="CheY-like"/>
    <property type="match status" value="1"/>
</dbReference>
<gene>
    <name evidence="3" type="ORF">GGQ88_003545</name>
</gene>
<feature type="domain" description="Response regulatory" evidence="2">
    <location>
        <begin position="1"/>
        <end position="98"/>
    </location>
</feature>
<organism evidence="3 4">
    <name type="scientific">Novosphingobium hassiacum</name>
    <dbReference type="NCBI Taxonomy" id="173676"/>
    <lineage>
        <taxon>Bacteria</taxon>
        <taxon>Pseudomonadati</taxon>
        <taxon>Pseudomonadota</taxon>
        <taxon>Alphaproteobacteria</taxon>
        <taxon>Sphingomonadales</taxon>
        <taxon>Sphingomonadaceae</taxon>
        <taxon>Novosphingobium</taxon>
    </lineage>
</organism>